<dbReference type="InterPro" id="IPR001969">
    <property type="entry name" value="Aspartic_peptidase_AS"/>
</dbReference>
<evidence type="ECO:0000313" key="2">
    <source>
        <dbReference type="Proteomes" id="UP000596742"/>
    </source>
</evidence>
<reference evidence="1" key="1">
    <citation type="submission" date="2018-11" db="EMBL/GenBank/DDBJ databases">
        <authorList>
            <person name="Alioto T."/>
            <person name="Alioto T."/>
        </authorList>
    </citation>
    <scope>NUCLEOTIDE SEQUENCE</scope>
</reference>
<dbReference type="EMBL" id="UYJE01005470">
    <property type="protein sequence ID" value="VDI37575.1"/>
    <property type="molecule type" value="Genomic_DNA"/>
</dbReference>
<dbReference type="AlphaFoldDB" id="A0A8B6ENI1"/>
<dbReference type="Pfam" id="PF13650">
    <property type="entry name" value="Asp_protease_2"/>
    <property type="match status" value="1"/>
</dbReference>
<dbReference type="GO" id="GO:0006508">
    <property type="term" value="P:proteolysis"/>
    <property type="evidence" value="ECO:0007669"/>
    <property type="project" value="InterPro"/>
</dbReference>
<proteinExistence type="predicted"/>
<dbReference type="GO" id="GO:0004190">
    <property type="term" value="F:aspartic-type endopeptidase activity"/>
    <property type="evidence" value="ECO:0007669"/>
    <property type="project" value="InterPro"/>
</dbReference>
<dbReference type="Proteomes" id="UP000596742">
    <property type="component" value="Unassembled WGS sequence"/>
</dbReference>
<comment type="caution">
    <text evidence="1">The sequence shown here is derived from an EMBL/GenBank/DDBJ whole genome shotgun (WGS) entry which is preliminary data.</text>
</comment>
<organism evidence="1 2">
    <name type="scientific">Mytilus galloprovincialis</name>
    <name type="common">Mediterranean mussel</name>
    <dbReference type="NCBI Taxonomy" id="29158"/>
    <lineage>
        <taxon>Eukaryota</taxon>
        <taxon>Metazoa</taxon>
        <taxon>Spiralia</taxon>
        <taxon>Lophotrochozoa</taxon>
        <taxon>Mollusca</taxon>
        <taxon>Bivalvia</taxon>
        <taxon>Autobranchia</taxon>
        <taxon>Pteriomorphia</taxon>
        <taxon>Mytilida</taxon>
        <taxon>Mytiloidea</taxon>
        <taxon>Mytilidae</taxon>
        <taxon>Mytilinae</taxon>
        <taxon>Mytilus</taxon>
    </lineage>
</organism>
<keyword evidence="2" id="KW-1185">Reference proteome</keyword>
<dbReference type="Gene3D" id="2.40.70.10">
    <property type="entry name" value="Acid Proteases"/>
    <property type="match status" value="1"/>
</dbReference>
<evidence type="ECO:0000313" key="1">
    <source>
        <dbReference type="EMBL" id="VDI37575.1"/>
    </source>
</evidence>
<dbReference type="PANTHER" id="PTHR19963:SF30">
    <property type="entry name" value="ENDONUCLEASE_EXONUCLEASE_PHOSPHATASE DOMAIN-CONTAINING PROTEIN"/>
    <property type="match status" value="1"/>
</dbReference>
<gene>
    <name evidence="1" type="ORF">MGAL_10B045048</name>
</gene>
<evidence type="ECO:0008006" key="3">
    <source>
        <dbReference type="Google" id="ProtNLM"/>
    </source>
</evidence>
<sequence>MSFDDELTKQIEGMEETRYRHSFVSFTPKDQGVRPKDTFIKRNDSGLESRGSLLSRKGDNVKVDLPTFNNPNTHKTVKFSQIDLKEGDTLPLPIDNSYIREIDKTDKSKYRHTGNTDNSGVKIKPCHYNGSTSWTDYLSHFEMCALVNNWSENQKGLYLAVSLMGQAQAVLGDLPSEKRQNFSDLVSALEERFAPSSQTELYRVQFKERRQKASESLPELGQSIRRLSNLAYPTAPLDVRETLGKEQFIDALVDSEMRLRIKQSRPKGLNDAVRLAVELEAYNKAENKVREGRGYLRQTMNDDEFDREEKISKSDSPTKDIASWMQTMEKSLSTLTTEMAKLKTSGTNEGPYYAKTRYTQRDGTVKTLMKTRKQNNRKTNEGAVTTASEDAGMYVKLNVGDIEAKFVVDTGATLTLVSSKLYDMLTPLDKSYLSEVKTTVRSVCGNKLELRGKGRFNLHFGPNMLQSEAVVTDLQVDGILGLDFMKRHNCLIDVKNGHFCIGDFKVDLCFQGSIGCYRVVASEAVVIPPRSEIVINGTVCLAEGQKLPADNALLEANEHAGKDYILTARTLVRSGEKVPVRLMNTELDPKTIYPGTTIAQMSGVDQVLDGNISSNEQKHDGLRPDLQDLLDRTSDELTSKDKQKVKSLLIENQNLFASSDVDLGRTNLVKHEINTGNARPFKEPPRRTPYHLNKTLKMIQLKMTLKTPYVQDVAVHESTLLDEDVQESSHEGRRTRRKPAWMADYIVK</sequence>
<protein>
    <recommendedName>
        <fullName evidence="3">Peptidase A2 domain-containing protein</fullName>
    </recommendedName>
</protein>
<dbReference type="SUPFAM" id="SSF50630">
    <property type="entry name" value="Acid proteases"/>
    <property type="match status" value="1"/>
</dbReference>
<name>A0A8B6ENI1_MYTGA</name>
<dbReference type="PROSITE" id="PS00141">
    <property type="entry name" value="ASP_PROTEASE"/>
    <property type="match status" value="1"/>
</dbReference>
<accession>A0A8B6ENI1</accession>
<dbReference type="OrthoDB" id="6147719at2759"/>
<dbReference type="InterPro" id="IPR021109">
    <property type="entry name" value="Peptidase_aspartic_dom_sf"/>
</dbReference>
<dbReference type="PANTHER" id="PTHR19963">
    <property type="entry name" value="CCHC-TYPE DOMAIN-CONTAINING PROTEIN"/>
    <property type="match status" value="1"/>
</dbReference>